<evidence type="ECO:0000313" key="1">
    <source>
        <dbReference type="EMBL" id="MCL7046674.1"/>
    </source>
</evidence>
<comment type="caution">
    <text evidence="1">The sequence shown here is derived from an EMBL/GenBank/DDBJ whole genome shotgun (WGS) entry which is preliminary data.</text>
</comment>
<dbReference type="AlphaFoldDB" id="A0AA41VSH0"/>
<dbReference type="SUPFAM" id="SSF48452">
    <property type="entry name" value="TPR-like"/>
    <property type="match status" value="1"/>
</dbReference>
<dbReference type="Gene3D" id="1.25.40.10">
    <property type="entry name" value="Tetratricopeptide repeat domain"/>
    <property type="match status" value="1"/>
</dbReference>
<dbReference type="InterPro" id="IPR011990">
    <property type="entry name" value="TPR-like_helical_dom_sf"/>
</dbReference>
<proteinExistence type="predicted"/>
<gene>
    <name evidence="1" type="ORF">MKW94_008293</name>
</gene>
<keyword evidence="2" id="KW-1185">Reference proteome</keyword>
<name>A0AA41VSH0_PAPNU</name>
<dbReference type="Proteomes" id="UP001177140">
    <property type="component" value="Unassembled WGS sequence"/>
</dbReference>
<organism evidence="1 2">
    <name type="scientific">Papaver nudicaule</name>
    <name type="common">Iceland poppy</name>
    <dbReference type="NCBI Taxonomy" id="74823"/>
    <lineage>
        <taxon>Eukaryota</taxon>
        <taxon>Viridiplantae</taxon>
        <taxon>Streptophyta</taxon>
        <taxon>Embryophyta</taxon>
        <taxon>Tracheophyta</taxon>
        <taxon>Spermatophyta</taxon>
        <taxon>Magnoliopsida</taxon>
        <taxon>Ranunculales</taxon>
        <taxon>Papaveraceae</taxon>
        <taxon>Papaveroideae</taxon>
        <taxon>Papaver</taxon>
    </lineage>
</organism>
<reference evidence="1" key="1">
    <citation type="submission" date="2022-03" db="EMBL/GenBank/DDBJ databases">
        <title>A functionally conserved STORR gene fusion in Papaver species that diverged 16.8 million years ago.</title>
        <authorList>
            <person name="Catania T."/>
        </authorList>
    </citation>
    <scope>NUCLEOTIDE SEQUENCE</scope>
    <source>
        <strain evidence="1">S-191538</strain>
    </source>
</reference>
<evidence type="ECO:0000313" key="2">
    <source>
        <dbReference type="Proteomes" id="UP001177140"/>
    </source>
</evidence>
<protein>
    <submittedName>
        <fullName evidence="1">Uncharacterized protein</fullName>
    </submittedName>
</protein>
<dbReference type="EMBL" id="JAJJMA010284580">
    <property type="protein sequence ID" value="MCL7046674.1"/>
    <property type="molecule type" value="Genomic_DNA"/>
</dbReference>
<accession>A0AA41VSH0</accession>
<sequence>MDSVVGIGTKFLQLSSRNNQTSFSSVKSSSLSSVQLHQNPKTNPPIKTLSSSFLKATFVAITATSLFLNRFTRPSIAAVISPPALVEENEAYFSHFDEEALKSFLNVKIRPTKLEWVLKRSQFLARTQDYELALLGFEEVISKDPLNIDAYYGLISCINDSGLSMNICKQENKKLCLREFELFVAQIMVLDTKYTDAPYLCQGIVYTLLKKPNEAKKSFENYGILYVRQFEGNV</sequence>